<feature type="compositionally biased region" description="Basic and acidic residues" evidence="1">
    <location>
        <begin position="45"/>
        <end position="55"/>
    </location>
</feature>
<gene>
    <name evidence="2" type="ORF">H9Q72_014504</name>
</gene>
<protein>
    <submittedName>
        <fullName evidence="2">Uncharacterized protein</fullName>
    </submittedName>
</protein>
<evidence type="ECO:0000256" key="1">
    <source>
        <dbReference type="SAM" id="MobiDB-lite"/>
    </source>
</evidence>
<feature type="region of interest" description="Disordered" evidence="1">
    <location>
        <begin position="41"/>
        <end position="78"/>
    </location>
</feature>
<keyword evidence="3" id="KW-1185">Reference proteome</keyword>
<evidence type="ECO:0000313" key="2">
    <source>
        <dbReference type="EMBL" id="KAG5745307.1"/>
    </source>
</evidence>
<dbReference type="OrthoDB" id="3943081at2759"/>
<sequence length="108" mass="12281">DNEAAFFLTDHHGEEPPYPRSVLTAFATFLGAIEKAKKANRRSMTKSDLKLDPPKPEQIYKTSEPTKIHRNALPPPPKTWKELETHAFKELFLAAAHAEVKKLIDFKT</sequence>
<dbReference type="AlphaFoldDB" id="A0A9P7HBP9"/>
<comment type="caution">
    <text evidence="2">The sequence shown here is derived from an EMBL/GenBank/DDBJ whole genome shotgun (WGS) entry which is preliminary data.</text>
</comment>
<evidence type="ECO:0000313" key="3">
    <source>
        <dbReference type="Proteomes" id="UP000750502"/>
    </source>
</evidence>
<reference evidence="2" key="2">
    <citation type="submission" date="2020-10" db="EMBL/GenBank/DDBJ databases">
        <authorList>
            <person name="Peck L.D."/>
            <person name="Nowell R.W."/>
            <person name="Flood J."/>
            <person name="Ryan M.J."/>
            <person name="Barraclough T.G."/>
        </authorList>
    </citation>
    <scope>NUCLEOTIDE SEQUENCE</scope>
    <source>
        <strain evidence="2">IMI 127659i</strain>
    </source>
</reference>
<feature type="non-terminal residue" evidence="2">
    <location>
        <position position="1"/>
    </location>
</feature>
<organism evidence="2 3">
    <name type="scientific">Fusarium xylarioides</name>
    <dbReference type="NCBI Taxonomy" id="221167"/>
    <lineage>
        <taxon>Eukaryota</taxon>
        <taxon>Fungi</taxon>
        <taxon>Dikarya</taxon>
        <taxon>Ascomycota</taxon>
        <taxon>Pezizomycotina</taxon>
        <taxon>Sordariomycetes</taxon>
        <taxon>Hypocreomycetidae</taxon>
        <taxon>Hypocreales</taxon>
        <taxon>Nectriaceae</taxon>
        <taxon>Fusarium</taxon>
        <taxon>Fusarium fujikuroi species complex</taxon>
    </lineage>
</organism>
<name>A0A9P7HBP9_9HYPO</name>
<proteinExistence type="predicted"/>
<reference evidence="2" key="1">
    <citation type="journal article" date="2020" name="bioRxiv">
        <title>Historical genomics reveals the evolutionary mechanisms behind multiple outbreaks of the host-specific coffee wilt pathogen Fusarium xylarioides.</title>
        <authorList>
            <person name="Peck D."/>
            <person name="Nowell R.W."/>
            <person name="Flood J."/>
            <person name="Ryan M.J."/>
            <person name="Barraclough T.G."/>
        </authorList>
    </citation>
    <scope>NUCLEOTIDE SEQUENCE</scope>
    <source>
        <strain evidence="2">IMI 127659i</strain>
    </source>
</reference>
<accession>A0A9P7HBP9</accession>
<dbReference type="EMBL" id="JADFTT010002987">
    <property type="protein sequence ID" value="KAG5745307.1"/>
    <property type="molecule type" value="Genomic_DNA"/>
</dbReference>
<dbReference type="Proteomes" id="UP000750502">
    <property type="component" value="Unassembled WGS sequence"/>
</dbReference>